<dbReference type="InterPro" id="IPR015683">
    <property type="entry name" value="Ionotropic_Glu_rcpt"/>
</dbReference>
<evidence type="ECO:0000256" key="5">
    <source>
        <dbReference type="ARBA" id="ARBA00022989"/>
    </source>
</evidence>
<evidence type="ECO:0000256" key="17">
    <source>
        <dbReference type="PIRSR" id="PIRSR601508-3"/>
    </source>
</evidence>
<name>A0A816X6W9_9BILA</name>
<feature type="transmembrane region" description="Helical" evidence="19">
    <location>
        <begin position="853"/>
        <end position="877"/>
    </location>
</feature>
<dbReference type="GO" id="GO:0045211">
    <property type="term" value="C:postsynaptic membrane"/>
    <property type="evidence" value="ECO:0007669"/>
    <property type="project" value="UniProtKB-SubCell"/>
</dbReference>
<evidence type="ECO:0000256" key="6">
    <source>
        <dbReference type="ARBA" id="ARBA00023018"/>
    </source>
</evidence>
<keyword evidence="2" id="KW-0813">Transport</keyword>
<dbReference type="Gene3D" id="3.40.190.10">
    <property type="entry name" value="Periplasmic binding protein-like II"/>
    <property type="match status" value="2"/>
</dbReference>
<keyword evidence="10" id="KW-0325">Glycoprotein</keyword>
<comment type="caution">
    <text evidence="23">The sequence shown here is derived from an EMBL/GenBank/DDBJ whole genome shotgun (WGS) entry which is preliminary data.</text>
</comment>
<feature type="chain" id="PRO_5032597586" description="Glutamate [NMDA] receptor subunit 1" evidence="20">
    <location>
        <begin position="23"/>
        <end position="1444"/>
    </location>
</feature>
<dbReference type="Proteomes" id="UP000663887">
    <property type="component" value="Unassembled WGS sequence"/>
</dbReference>
<evidence type="ECO:0000259" key="21">
    <source>
        <dbReference type="SMART" id="SM00079"/>
    </source>
</evidence>
<keyword evidence="12" id="KW-1071">Ligand-gated ion channel</keyword>
<dbReference type="Pfam" id="PF10613">
    <property type="entry name" value="Lig_chan-Glu_bd"/>
    <property type="match status" value="1"/>
</dbReference>
<dbReference type="GO" id="GO:0038023">
    <property type="term" value="F:signaling receptor activity"/>
    <property type="evidence" value="ECO:0007669"/>
    <property type="project" value="InterPro"/>
</dbReference>
<comment type="subcellular location">
    <subcellularLocation>
        <location evidence="1">Cell membrane</location>
        <topology evidence="1">Multi-pass membrane protein</topology>
    </subcellularLocation>
    <subcellularLocation>
        <location evidence="14">Postsynaptic cell membrane</location>
    </subcellularLocation>
</comment>
<keyword evidence="4 19" id="KW-0812">Transmembrane</keyword>
<feature type="site" description="Interaction with the cone snail toxin Con-ikot-ikot" evidence="16">
    <location>
        <position position="731"/>
    </location>
</feature>
<keyword evidence="7" id="KW-0406">Ion transport</keyword>
<evidence type="ECO:0000256" key="9">
    <source>
        <dbReference type="ARBA" id="ARBA00023170"/>
    </source>
</evidence>
<reference evidence="23" key="1">
    <citation type="submission" date="2021-02" db="EMBL/GenBank/DDBJ databases">
        <authorList>
            <person name="Nowell W R."/>
        </authorList>
    </citation>
    <scope>NUCLEOTIDE SEQUENCE</scope>
</reference>
<dbReference type="InterPro" id="IPR019594">
    <property type="entry name" value="Glu/Gly-bd"/>
</dbReference>
<evidence type="ECO:0000256" key="14">
    <source>
        <dbReference type="ARBA" id="ARBA00034100"/>
    </source>
</evidence>
<dbReference type="InterPro" id="IPR001320">
    <property type="entry name" value="Iontro_rcpt_C"/>
</dbReference>
<keyword evidence="6" id="KW-0770">Synapse</keyword>
<feature type="domain" description="Ionotropic glutamate receptor L-glutamate and glycine-binding" evidence="22">
    <location>
        <begin position="462"/>
        <end position="531"/>
    </location>
</feature>
<keyword evidence="20" id="KW-0732">Signal</keyword>
<evidence type="ECO:0000256" key="18">
    <source>
        <dbReference type="SAM" id="MobiDB-lite"/>
    </source>
</evidence>
<feature type="signal peptide" evidence="20">
    <location>
        <begin position="1"/>
        <end position="22"/>
    </location>
</feature>
<keyword evidence="11" id="KW-0628">Postsynaptic cell membrane</keyword>
<dbReference type="InterPro" id="IPR001828">
    <property type="entry name" value="ANF_lig-bd_rcpt"/>
</dbReference>
<organism evidence="23 24">
    <name type="scientific">Rotaria magnacalcarata</name>
    <dbReference type="NCBI Taxonomy" id="392030"/>
    <lineage>
        <taxon>Eukaryota</taxon>
        <taxon>Metazoa</taxon>
        <taxon>Spiralia</taxon>
        <taxon>Gnathifera</taxon>
        <taxon>Rotifera</taxon>
        <taxon>Eurotatoria</taxon>
        <taxon>Bdelloidea</taxon>
        <taxon>Philodinida</taxon>
        <taxon>Philodinidae</taxon>
        <taxon>Rotaria</taxon>
    </lineage>
</organism>
<evidence type="ECO:0000256" key="2">
    <source>
        <dbReference type="ARBA" id="ARBA00022448"/>
    </source>
</evidence>
<keyword evidence="3" id="KW-1003">Cell membrane</keyword>
<evidence type="ECO:0000256" key="15">
    <source>
        <dbReference type="PIRSR" id="PIRSR601508-1"/>
    </source>
</evidence>
<dbReference type="Gene3D" id="1.10.287.70">
    <property type="match status" value="1"/>
</dbReference>
<evidence type="ECO:0000313" key="24">
    <source>
        <dbReference type="Proteomes" id="UP000663887"/>
    </source>
</evidence>
<dbReference type="SMART" id="SM00079">
    <property type="entry name" value="PBPe"/>
    <property type="match status" value="1"/>
</dbReference>
<feature type="disulfide bond" evidence="17">
    <location>
        <begin position="781"/>
        <end position="838"/>
    </location>
</feature>
<feature type="binding site" evidence="15">
    <location>
        <position position="547"/>
    </location>
    <ligand>
        <name>L-glutamate</name>
        <dbReference type="ChEBI" id="CHEBI:29985"/>
    </ligand>
</feature>
<evidence type="ECO:0000256" key="20">
    <source>
        <dbReference type="SAM" id="SignalP"/>
    </source>
</evidence>
<evidence type="ECO:0000256" key="3">
    <source>
        <dbReference type="ARBA" id="ARBA00022475"/>
    </source>
</evidence>
<evidence type="ECO:0000259" key="22">
    <source>
        <dbReference type="SMART" id="SM00918"/>
    </source>
</evidence>
<dbReference type="FunFam" id="3.40.190.10:FF:000010">
    <property type="entry name" value="glutamate receptor ionotropic, NMDA 1 isoform X1"/>
    <property type="match status" value="1"/>
</dbReference>
<dbReference type="Pfam" id="PF01094">
    <property type="entry name" value="ANF_receptor"/>
    <property type="match status" value="1"/>
</dbReference>
<feature type="compositionally biased region" description="Polar residues" evidence="18">
    <location>
        <begin position="1252"/>
        <end position="1261"/>
    </location>
</feature>
<evidence type="ECO:0000256" key="13">
    <source>
        <dbReference type="ARBA" id="ARBA00023303"/>
    </source>
</evidence>
<feature type="domain" description="Ionotropic glutamate receptor C-terminal" evidence="21">
    <location>
        <begin position="456"/>
        <end position="832"/>
    </location>
</feature>
<keyword evidence="13" id="KW-0407">Ion channel</keyword>
<feature type="binding site" evidence="15">
    <location>
        <position position="542"/>
    </location>
    <ligand>
        <name>L-glutamate</name>
        <dbReference type="ChEBI" id="CHEBI:29985"/>
    </ligand>
</feature>
<keyword evidence="17" id="KW-1015">Disulfide bond</keyword>
<accession>A0A816X6W9</accession>
<feature type="transmembrane region" description="Helical" evidence="19">
    <location>
        <begin position="585"/>
        <end position="604"/>
    </location>
</feature>
<keyword evidence="8 19" id="KW-0472">Membrane</keyword>
<feature type="binding site" evidence="15">
    <location>
        <position position="540"/>
    </location>
    <ligand>
        <name>L-glutamate</name>
        <dbReference type="ChEBI" id="CHEBI:29985"/>
    </ligand>
</feature>
<sequence>MSFLWYLLIFFLKFAFIKLQTADVNHTSSINETAFLIDFDHPQITILGALTNYEHVKILNDNTNQMYRTAFNQEIYLSSQSFILDSNPLLIAMKLCEIGNVSNAKAIIAGRGLDENDLTLTAISYVSDFYHIPVLTIASRENLFSDKAFYNFIVRLVPPYLYEADAWFSIIRKLKYTKVVLIYSQDEEGRMVGSRFQMLTEDSEIHIERMEEYESNANFTSLISNLTYEDRLLARVFIIHTRIEDTDELLSVIVRLQHLENFVWIINERAIISNSTALFDGLIGVRLHNSFNEENLLIDATKLLANAFNKFTDYSSAFWTSKTAAINCLSTDAWTYGIDFYRELLNTSVVNGITGNIEFNEEGDRIESLYDIVNVQDGQLKTVGHYRTNTSTCYTSAMCRQIIDKTELKVDEDQIIWPNRRHRKPDGIRTRRNVSVVTIAEKPFIFTRSGNDCDPATEVVCPRKRLNDSTNEEYEYFCCRGYCIDLLQELSKNLSFVYTLHLVADNKYGSYEKEGDDKHKRWDGMIGELVNYQADMIIAPLTISPERAEDIEFTKPFKYQGITILVRKSTSTSNLASFLQPFKEALWMMVLLSVHVVAVVLYLLDRFSPFGRFRFSSQQKSERGNGPVIEVNTEEDALNLSRALWFTWGILLNSGIGEGTPRSFSARVLGMVWAGFAMIMVASYTANLAAFLVLDRPEASISGINDARLRNPQDGFTYATVKGSSVDMYFKRQVELSTMYRTMESKNYLTAEDAITDLRDGKLKAFIWDSPRLEYEAAQDCDLVTAGELFGRSSYGIALRKKDAWINPLSHTILSFHEKGFMETLDNAWIFSKGMKQCSDRSSSPATLGVNNMLGVFLLVAGGIFAGFFLLAIEIAFKRRKERRENEMEVSRNALLHWRKKIEKRKQRSIIYESDNQQQPSVDTDLLNEAPSNRMDRHKLSNMTNNRAKSHQSHTRLLHSIEHPPRRRYHTLDNATLDQFNFICVPLHPEEERINLSSSYSNLNKTSTNDISISKPTRLSSPTRRVHFKFNEKDKNRSMNNQHVRSSDDVRFPKSCSIHRVEFRIPIHKDINPWLNIDCSSTPTKARTITSNRIDINYISNNNTNNKIYPHDRVLLINSPTLPTIDSEKEQTHWYKEMYCKIHKIPENPKDVVLVKLPPTLSRYREYHQQSDKQSNPYKPTYTFPEELNRNFERMENYMRAAASQNIDDDYKNISSSSARKTTTSITDHKTITKRNIPQVIRFDDQLSSPTITVSSNGRVKSNNDASASSTMASSRTNTNYNRTPSSTADDEQKSIYKRILRGGEIPSAGLQKLSTSNRVLSSSINHPLIPNKYSKLSTKLFAYYSLHWEQKQTNRSNNNMTDSDMRFEINSCLYFQNTNNNEDNDDESEQIREDGCGCIITYRTHIHPTHNLQIYDFDYTKNFIIASNDVYSNSKRDYFYVYL</sequence>
<dbReference type="SUPFAM" id="SSF53850">
    <property type="entry name" value="Periplasmic binding protein-like II"/>
    <property type="match status" value="1"/>
</dbReference>
<protein>
    <recommendedName>
        <fullName evidence="25">Glutamate [NMDA] receptor subunit 1</fullName>
    </recommendedName>
</protein>
<keyword evidence="9" id="KW-0675">Receptor</keyword>
<keyword evidence="5 19" id="KW-1133">Transmembrane helix</keyword>
<evidence type="ECO:0000256" key="12">
    <source>
        <dbReference type="ARBA" id="ARBA00023286"/>
    </source>
</evidence>
<feature type="compositionally biased region" description="Low complexity" evidence="18">
    <location>
        <begin position="1263"/>
        <end position="1280"/>
    </location>
</feature>
<feature type="region of interest" description="Disordered" evidence="18">
    <location>
        <begin position="1252"/>
        <end position="1292"/>
    </location>
</feature>
<feature type="binding site" evidence="15">
    <location>
        <position position="725"/>
    </location>
    <ligand>
        <name>L-glutamate</name>
        <dbReference type="ChEBI" id="CHEBI:29985"/>
    </ligand>
</feature>
<dbReference type="SUPFAM" id="SSF81324">
    <property type="entry name" value="Voltage-gated potassium channels"/>
    <property type="match status" value="1"/>
</dbReference>
<evidence type="ECO:0000256" key="16">
    <source>
        <dbReference type="PIRSR" id="PIRSR601508-2"/>
    </source>
</evidence>
<evidence type="ECO:0000313" key="23">
    <source>
        <dbReference type="EMBL" id="CAF2142724.1"/>
    </source>
</evidence>
<dbReference type="SMART" id="SM00918">
    <property type="entry name" value="Lig_chan-Glu_bd"/>
    <property type="match status" value="1"/>
</dbReference>
<evidence type="ECO:0000256" key="8">
    <source>
        <dbReference type="ARBA" id="ARBA00023136"/>
    </source>
</evidence>
<dbReference type="Gene3D" id="3.40.50.2300">
    <property type="match status" value="3"/>
</dbReference>
<feature type="binding site" evidence="15">
    <location>
        <position position="769"/>
    </location>
    <ligand>
        <name>L-glutamate</name>
        <dbReference type="ChEBI" id="CHEBI:29985"/>
    </ligand>
</feature>
<dbReference type="Pfam" id="PF00060">
    <property type="entry name" value="Lig_chan"/>
    <property type="match status" value="1"/>
</dbReference>
<proteinExistence type="predicted"/>
<dbReference type="InterPro" id="IPR028082">
    <property type="entry name" value="Peripla_BP_I"/>
</dbReference>
<dbReference type="EMBL" id="CAJNRG010012731">
    <property type="protein sequence ID" value="CAF2142724.1"/>
    <property type="molecule type" value="Genomic_DNA"/>
</dbReference>
<dbReference type="GO" id="GO:0015276">
    <property type="term" value="F:ligand-gated monoatomic ion channel activity"/>
    <property type="evidence" value="ECO:0007669"/>
    <property type="project" value="InterPro"/>
</dbReference>
<evidence type="ECO:0008006" key="25">
    <source>
        <dbReference type="Google" id="ProtNLM"/>
    </source>
</evidence>
<evidence type="ECO:0000256" key="4">
    <source>
        <dbReference type="ARBA" id="ARBA00022692"/>
    </source>
</evidence>
<dbReference type="SUPFAM" id="SSF53822">
    <property type="entry name" value="Periplasmic binding protein-like I"/>
    <property type="match status" value="1"/>
</dbReference>
<evidence type="ECO:0000256" key="10">
    <source>
        <dbReference type="ARBA" id="ARBA00023180"/>
    </source>
</evidence>
<feature type="transmembrane region" description="Helical" evidence="19">
    <location>
        <begin position="672"/>
        <end position="694"/>
    </location>
</feature>
<evidence type="ECO:0000256" key="1">
    <source>
        <dbReference type="ARBA" id="ARBA00004651"/>
    </source>
</evidence>
<evidence type="ECO:0000256" key="19">
    <source>
        <dbReference type="SAM" id="Phobius"/>
    </source>
</evidence>
<dbReference type="InterPro" id="IPR001508">
    <property type="entry name" value="Iono_Glu_rcpt_met"/>
</dbReference>
<feature type="site" description="Crucial to convey clamshell closure to channel opening" evidence="16">
    <location>
        <position position="701"/>
    </location>
</feature>
<dbReference type="FunFam" id="3.40.190.10:FF:000024">
    <property type="entry name" value="Glutamate receptor, ionotropic, delta 1"/>
    <property type="match status" value="1"/>
</dbReference>
<dbReference type="PANTHER" id="PTHR18966">
    <property type="entry name" value="IONOTROPIC GLUTAMATE RECEPTOR"/>
    <property type="match status" value="1"/>
</dbReference>
<gene>
    <name evidence="23" type="ORF">XDN619_LOCUS27047</name>
</gene>
<evidence type="ECO:0000256" key="7">
    <source>
        <dbReference type="ARBA" id="ARBA00023065"/>
    </source>
</evidence>
<evidence type="ECO:0000256" key="11">
    <source>
        <dbReference type="ARBA" id="ARBA00023257"/>
    </source>
</evidence>
<dbReference type="PRINTS" id="PR00177">
    <property type="entry name" value="NMDARECEPTOR"/>
</dbReference>